<evidence type="ECO:0000313" key="2">
    <source>
        <dbReference type="Proteomes" id="UP000017396"/>
    </source>
</evidence>
<evidence type="ECO:0008006" key="3">
    <source>
        <dbReference type="Google" id="ProtNLM"/>
    </source>
</evidence>
<dbReference type="EMBL" id="CP003587">
    <property type="protein sequence ID" value="AGY60079.1"/>
    <property type="molecule type" value="Genomic_DNA"/>
</dbReference>
<sequence length="188" mass="21594">MARFTVQDEEKLRLLKSLDEEEQQKLMDILTKYSGLQDQKMDERADRLLERSFSPKERLELEFETLAQAFEYRRRLLSDTITASRVAEILGTSRQTPHDRVKAQTLLAVQDNGALRFPLWQFDPEGPDGVLRGFPAVLKALQFSDFAKLSWFVRPNPFLDGRTPKEALKQGDYEAVLQEAEAAGYGQN</sequence>
<organism evidence="1 2">
    <name type="scientific">Gloeobacter kilaueensis (strain ATCC BAA-2537 / CCAP 1431/1 / ULC 316 / JS1)</name>
    <dbReference type="NCBI Taxonomy" id="1183438"/>
    <lineage>
        <taxon>Bacteria</taxon>
        <taxon>Bacillati</taxon>
        <taxon>Cyanobacteriota</taxon>
        <taxon>Cyanophyceae</taxon>
        <taxon>Gloeobacterales</taxon>
        <taxon>Gloeobacteraceae</taxon>
        <taxon>Gloeobacter</taxon>
    </lineage>
</organism>
<dbReference type="STRING" id="1183438.GKIL_3833"/>
<evidence type="ECO:0000313" key="1">
    <source>
        <dbReference type="EMBL" id="AGY60079.1"/>
    </source>
</evidence>
<dbReference type="PATRIC" id="fig|1183438.3.peg.3770"/>
<dbReference type="AlphaFoldDB" id="U5QR01"/>
<reference evidence="1 2" key="1">
    <citation type="journal article" date="2013" name="PLoS ONE">
        <title>Cultivation and Complete Genome Sequencing of Gloeobacter kilaueensis sp. nov., from a Lava Cave in Kilauea Caldera, Hawai'i.</title>
        <authorList>
            <person name="Saw J.H."/>
            <person name="Schatz M."/>
            <person name="Brown M.V."/>
            <person name="Kunkel D.D."/>
            <person name="Foster J.S."/>
            <person name="Shick H."/>
            <person name="Christensen S."/>
            <person name="Hou S."/>
            <person name="Wan X."/>
            <person name="Donachie S.P."/>
        </authorList>
    </citation>
    <scope>NUCLEOTIDE SEQUENCE [LARGE SCALE GENOMIC DNA]</scope>
    <source>
        <strain evidence="2">JS</strain>
    </source>
</reference>
<dbReference type="RefSeq" id="WP_023175401.1">
    <property type="nucleotide sequence ID" value="NC_022600.1"/>
</dbReference>
<dbReference type="OrthoDB" id="511178at2"/>
<dbReference type="KEGG" id="glj:GKIL_3833"/>
<name>U5QR01_GLOK1</name>
<dbReference type="Proteomes" id="UP000017396">
    <property type="component" value="Chromosome"/>
</dbReference>
<dbReference type="eggNOG" id="ENOG5031I58">
    <property type="taxonomic scope" value="Bacteria"/>
</dbReference>
<keyword evidence="2" id="KW-1185">Reference proteome</keyword>
<proteinExistence type="predicted"/>
<accession>U5QR01</accession>
<dbReference type="HOGENOM" id="CLU_1347040_0_0_3"/>
<gene>
    <name evidence="1" type="ORF">GKIL_3833</name>
</gene>
<protein>
    <recommendedName>
        <fullName evidence="3">Antitoxin Xre/MbcA/ParS-like toxin-binding domain-containing protein</fullName>
    </recommendedName>
</protein>